<dbReference type="InterPro" id="IPR009899">
    <property type="entry name" value="ArdA"/>
</dbReference>
<dbReference type="Gene3D" id="1.10.10.1190">
    <property type="entry name" value="Antirestriction protein ArdA, domain 3"/>
    <property type="match status" value="1"/>
</dbReference>
<dbReference type="Pfam" id="PF07275">
    <property type="entry name" value="ArdA"/>
    <property type="match status" value="1"/>
</dbReference>
<organism evidence="1 2">
    <name type="scientific">Enterococcus termitis</name>
    <dbReference type="NCBI Taxonomy" id="332950"/>
    <lineage>
        <taxon>Bacteria</taxon>
        <taxon>Bacillati</taxon>
        <taxon>Bacillota</taxon>
        <taxon>Bacilli</taxon>
        <taxon>Lactobacillales</taxon>
        <taxon>Enterococcaceae</taxon>
        <taxon>Enterococcus</taxon>
    </lineage>
</organism>
<gene>
    <name evidence="1" type="ORF">BCR25_08520</name>
</gene>
<sequence>MIEIFVENLHARHGKWFELPIRFEEIEETLALKDGQEYLISDYMAPFTISNYESFSYMNEVAERLDEHTHDPAINYLGELVDNGFFSDLLDAFEKIDEIHVYTDCFSYEDYAEYFIEECGYLSGVPDIIKWHVDYKGIGLDLSHDGNLYQADDQIIIEVSY</sequence>
<dbReference type="RefSeq" id="WP_069664291.1">
    <property type="nucleotide sequence ID" value="NZ_JBHUJJ010000001.1"/>
</dbReference>
<evidence type="ECO:0000313" key="2">
    <source>
        <dbReference type="Proteomes" id="UP000095094"/>
    </source>
</evidence>
<protein>
    <submittedName>
        <fullName evidence="1">Antirestriction protein</fullName>
    </submittedName>
</protein>
<dbReference type="OrthoDB" id="944647at2"/>
<dbReference type="EMBL" id="MIJY01000043">
    <property type="protein sequence ID" value="OEG10510.1"/>
    <property type="molecule type" value="Genomic_DNA"/>
</dbReference>
<dbReference type="AlphaFoldDB" id="A0A1E5GE28"/>
<comment type="caution">
    <text evidence="1">The sequence shown here is derived from an EMBL/GenBank/DDBJ whole genome shotgun (WGS) entry which is preliminary data.</text>
</comment>
<dbReference type="Proteomes" id="UP000095094">
    <property type="component" value="Unassembled WGS sequence"/>
</dbReference>
<keyword evidence="2" id="KW-1185">Reference proteome</keyword>
<evidence type="ECO:0000313" key="1">
    <source>
        <dbReference type="EMBL" id="OEG10510.1"/>
    </source>
</evidence>
<dbReference type="InterPro" id="IPR041893">
    <property type="entry name" value="ArdA_dom3"/>
</dbReference>
<proteinExistence type="predicted"/>
<name>A0A1E5GE28_9ENTE</name>
<dbReference type="Gene3D" id="3.10.20.480">
    <property type="entry name" value="Antirestriction protein ArdA, domain 1"/>
    <property type="match status" value="1"/>
</dbReference>
<reference evidence="2" key="1">
    <citation type="submission" date="2016-09" db="EMBL/GenBank/DDBJ databases">
        <authorList>
            <person name="Gulvik C.A."/>
        </authorList>
    </citation>
    <scope>NUCLEOTIDE SEQUENCE [LARGE SCALE GENOMIC DNA]</scope>
    <source>
        <strain evidence="2">LMG 8895</strain>
    </source>
</reference>
<dbReference type="InterPro" id="IPR041895">
    <property type="entry name" value="ArdA_dom1"/>
</dbReference>
<accession>A0A1E5GE28</accession>